<evidence type="ECO:0000256" key="1">
    <source>
        <dbReference type="ARBA" id="ARBA00006865"/>
    </source>
</evidence>
<dbReference type="Pfam" id="PF00722">
    <property type="entry name" value="Glyco_hydro_16"/>
    <property type="match status" value="1"/>
</dbReference>
<dbReference type="InterPro" id="IPR050546">
    <property type="entry name" value="Glycosyl_Hydrlase_16"/>
</dbReference>
<dbReference type="PANTHER" id="PTHR10963">
    <property type="entry name" value="GLYCOSYL HYDROLASE-RELATED"/>
    <property type="match status" value="1"/>
</dbReference>
<dbReference type="OrthoDB" id="4781at2759"/>
<dbReference type="EMBL" id="CACVKT020006897">
    <property type="protein sequence ID" value="CAC5404000.1"/>
    <property type="molecule type" value="Genomic_DNA"/>
</dbReference>
<dbReference type="InterPro" id="IPR043030">
    <property type="entry name" value="BGBP_N_sf"/>
</dbReference>
<evidence type="ECO:0000313" key="5">
    <source>
        <dbReference type="EMBL" id="CAC5404000.1"/>
    </source>
</evidence>
<dbReference type="PANTHER" id="PTHR10963:SF55">
    <property type="entry name" value="GLYCOSIDE HYDROLASE FAMILY 16 PROTEIN"/>
    <property type="match status" value="1"/>
</dbReference>
<keyword evidence="6" id="KW-1185">Reference proteome</keyword>
<keyword evidence="3" id="KW-0732">Signal</keyword>
<dbReference type="Gene3D" id="2.60.120.200">
    <property type="match status" value="1"/>
</dbReference>
<feature type="compositionally biased region" description="Basic and acidic residues" evidence="2">
    <location>
        <begin position="499"/>
        <end position="515"/>
    </location>
</feature>
<feature type="domain" description="GH16" evidence="4">
    <location>
        <begin position="103"/>
        <end position="456"/>
    </location>
</feature>
<sequence>MICNSVVVLVTFLASFAYSFLVNDLPEAKVQLLSPGIEFRIPADGYWHHRNTGVQVHSGDIVYYWLYYKINGMGKVKTDMSYLFGSGSSGTGHVTSSGGSGHTTFESFTNSTGLTSQPPMPGGLQLIFEDTFDNGFDKSKWTNEISAFGGGNWEFQIYSPEPTNTFVRNGVLYLKPTTTAEKFGENFLHHGVLDVRREWGYCTKSEFYGCLRNSKDAMIPPIMSSKVISKVSFKYGRVEVVAQMPIGDWIWPAIWLMPKEEHYGGWPMSGEIDMVETRCNRQFGDIGIQRMMSTLHWGPHWDQDPWQKTTAAKHLSSGNWGEKMHKYTMDWNEDHIILSVDDEPVLTANTPHNGYWGLGGFSGSNLWSNGGRDAPFDREFYLQMNTAVGGTNGFFPDGVQNAGYNKPWANNDPKSPEKFWNARNLWMPTWHGDDSALKIDSHLTTNYITLQEMDNKEWRASFLVKEKHYAPEMNKLPEDPKKQKRSWFIGRRTSVDSVGNDRRASIDGDTRDRRASVSSVEDAPVGSPIMSSVLQGQFQARTTPQAIQDTKKMFREFDFK</sequence>
<proteinExistence type="inferred from homology"/>
<dbReference type="InterPro" id="IPR000757">
    <property type="entry name" value="Beta-glucanase-like"/>
</dbReference>
<dbReference type="SUPFAM" id="SSF49899">
    <property type="entry name" value="Concanavalin A-like lectins/glucanases"/>
    <property type="match status" value="1"/>
</dbReference>
<accession>A0A6J8DA77</accession>
<feature type="chain" id="PRO_5027000015" evidence="3">
    <location>
        <begin position="20"/>
        <end position="560"/>
    </location>
</feature>
<comment type="similarity">
    <text evidence="1">Belongs to the glycosyl hydrolase 16 family.</text>
</comment>
<dbReference type="GO" id="GO:0004553">
    <property type="term" value="F:hydrolase activity, hydrolyzing O-glycosyl compounds"/>
    <property type="evidence" value="ECO:0007669"/>
    <property type="project" value="InterPro"/>
</dbReference>
<evidence type="ECO:0000256" key="2">
    <source>
        <dbReference type="SAM" id="MobiDB-lite"/>
    </source>
</evidence>
<feature type="region of interest" description="Disordered" evidence="2">
    <location>
        <begin position="498"/>
        <end position="528"/>
    </location>
</feature>
<gene>
    <name evidence="5" type="ORF">MCOR_37837</name>
</gene>
<feature type="signal peptide" evidence="3">
    <location>
        <begin position="1"/>
        <end position="19"/>
    </location>
</feature>
<evidence type="ECO:0000256" key="3">
    <source>
        <dbReference type="SAM" id="SignalP"/>
    </source>
</evidence>
<dbReference type="AlphaFoldDB" id="A0A6J8DA77"/>
<name>A0A6J8DA77_MYTCO</name>
<dbReference type="Gene3D" id="2.60.40.2140">
    <property type="entry name" value="Beta-1,3-glucan-recognition protein, N-terminal domain"/>
    <property type="match status" value="1"/>
</dbReference>
<organism evidence="5 6">
    <name type="scientific">Mytilus coruscus</name>
    <name type="common">Sea mussel</name>
    <dbReference type="NCBI Taxonomy" id="42192"/>
    <lineage>
        <taxon>Eukaryota</taxon>
        <taxon>Metazoa</taxon>
        <taxon>Spiralia</taxon>
        <taxon>Lophotrochozoa</taxon>
        <taxon>Mollusca</taxon>
        <taxon>Bivalvia</taxon>
        <taxon>Autobranchia</taxon>
        <taxon>Pteriomorphia</taxon>
        <taxon>Mytilida</taxon>
        <taxon>Mytiloidea</taxon>
        <taxon>Mytilidae</taxon>
        <taxon>Mytilinae</taxon>
        <taxon>Mytilus</taxon>
    </lineage>
</organism>
<dbReference type="GO" id="GO:0005975">
    <property type="term" value="P:carbohydrate metabolic process"/>
    <property type="evidence" value="ECO:0007669"/>
    <property type="project" value="InterPro"/>
</dbReference>
<dbReference type="Proteomes" id="UP000507470">
    <property type="component" value="Unassembled WGS sequence"/>
</dbReference>
<evidence type="ECO:0000313" key="6">
    <source>
        <dbReference type="Proteomes" id="UP000507470"/>
    </source>
</evidence>
<reference evidence="5 6" key="1">
    <citation type="submission" date="2020-06" db="EMBL/GenBank/DDBJ databases">
        <authorList>
            <person name="Li R."/>
            <person name="Bekaert M."/>
        </authorList>
    </citation>
    <scope>NUCLEOTIDE SEQUENCE [LARGE SCALE GENOMIC DNA]</scope>
    <source>
        <strain evidence="6">wild</strain>
    </source>
</reference>
<protein>
    <submittedName>
        <fullName evidence="5">Beta-1,3-glucan-binding protein</fullName>
    </submittedName>
</protein>
<dbReference type="InterPro" id="IPR013320">
    <property type="entry name" value="ConA-like_dom_sf"/>
</dbReference>
<evidence type="ECO:0000259" key="4">
    <source>
        <dbReference type="PROSITE" id="PS51762"/>
    </source>
</evidence>
<dbReference type="PROSITE" id="PS51762">
    <property type="entry name" value="GH16_2"/>
    <property type="match status" value="1"/>
</dbReference>